<dbReference type="EMBL" id="HACG01006873">
    <property type="protein sequence ID" value="CEK53738.1"/>
    <property type="molecule type" value="Transcribed_RNA"/>
</dbReference>
<reference evidence="2" key="1">
    <citation type="submission" date="2014-12" db="EMBL/GenBank/DDBJ databases">
        <title>Insight into the proteome of Arion vulgaris.</title>
        <authorList>
            <person name="Aradska J."/>
            <person name="Bulat T."/>
            <person name="Smidak R."/>
            <person name="Sarate P."/>
            <person name="Gangsoo J."/>
            <person name="Sialana F."/>
            <person name="Bilban M."/>
            <person name="Lubec G."/>
        </authorList>
    </citation>
    <scope>NUCLEOTIDE SEQUENCE</scope>
    <source>
        <tissue evidence="2">Skin</tissue>
    </source>
</reference>
<name>A0A0B6YC79_9EUPU</name>
<feature type="compositionally biased region" description="Polar residues" evidence="1">
    <location>
        <begin position="59"/>
        <end position="86"/>
    </location>
</feature>
<proteinExistence type="predicted"/>
<feature type="non-terminal residue" evidence="2">
    <location>
        <position position="96"/>
    </location>
</feature>
<organism evidence="2">
    <name type="scientific">Arion vulgaris</name>
    <dbReference type="NCBI Taxonomy" id="1028688"/>
    <lineage>
        <taxon>Eukaryota</taxon>
        <taxon>Metazoa</taxon>
        <taxon>Spiralia</taxon>
        <taxon>Lophotrochozoa</taxon>
        <taxon>Mollusca</taxon>
        <taxon>Gastropoda</taxon>
        <taxon>Heterobranchia</taxon>
        <taxon>Euthyneura</taxon>
        <taxon>Panpulmonata</taxon>
        <taxon>Eupulmonata</taxon>
        <taxon>Stylommatophora</taxon>
        <taxon>Helicina</taxon>
        <taxon>Arionoidea</taxon>
        <taxon>Arionidae</taxon>
        <taxon>Arion</taxon>
    </lineage>
</organism>
<gene>
    <name evidence="2" type="primary">ORF21107</name>
</gene>
<feature type="non-terminal residue" evidence="2">
    <location>
        <position position="1"/>
    </location>
</feature>
<dbReference type="AlphaFoldDB" id="A0A0B6YC79"/>
<sequence>QSLPRATGPLETVTCNYSPVPVNTTSPVHRTHMGVSQSGAALGYKPDLHFISNEVRSPPETTTNKVTDSKGAGSSSLSTFNTSNPVTGGRAGDASG</sequence>
<feature type="region of interest" description="Disordered" evidence="1">
    <location>
        <begin position="54"/>
        <end position="96"/>
    </location>
</feature>
<protein>
    <submittedName>
        <fullName evidence="2">Uncharacterized protein</fullName>
    </submittedName>
</protein>
<evidence type="ECO:0000313" key="2">
    <source>
        <dbReference type="EMBL" id="CEK53738.1"/>
    </source>
</evidence>
<accession>A0A0B6YC79</accession>
<evidence type="ECO:0000256" key="1">
    <source>
        <dbReference type="SAM" id="MobiDB-lite"/>
    </source>
</evidence>